<reference evidence="2 3" key="1">
    <citation type="journal article" date="2015" name="Genome Announc.">
        <title>Expanding the biotechnology potential of lactobacilli through comparative genomics of 213 strains and associated genera.</title>
        <authorList>
            <person name="Sun Z."/>
            <person name="Harris H.M."/>
            <person name="McCann A."/>
            <person name="Guo C."/>
            <person name="Argimon S."/>
            <person name="Zhang W."/>
            <person name="Yang X."/>
            <person name="Jeffery I.B."/>
            <person name="Cooney J.C."/>
            <person name="Kagawa T.F."/>
            <person name="Liu W."/>
            <person name="Song Y."/>
            <person name="Salvetti E."/>
            <person name="Wrobel A."/>
            <person name="Rasinkangas P."/>
            <person name="Parkhill J."/>
            <person name="Rea M.C."/>
            <person name="O'Sullivan O."/>
            <person name="Ritari J."/>
            <person name="Douillard F.P."/>
            <person name="Paul Ross R."/>
            <person name="Yang R."/>
            <person name="Briner A.E."/>
            <person name="Felis G.E."/>
            <person name="de Vos W.M."/>
            <person name="Barrangou R."/>
            <person name="Klaenhammer T.R."/>
            <person name="Caufield P.W."/>
            <person name="Cui Y."/>
            <person name="Zhang H."/>
            <person name="O'Toole P.W."/>
        </authorList>
    </citation>
    <scope>NUCLEOTIDE SEQUENCE [LARGE SCALE GENOMIC DNA]</scope>
    <source>
        <strain evidence="2 3">DSM 16634</strain>
    </source>
</reference>
<dbReference type="GO" id="GO:0005737">
    <property type="term" value="C:cytoplasm"/>
    <property type="evidence" value="ECO:0007669"/>
    <property type="project" value="TreeGrafter"/>
</dbReference>
<dbReference type="OrthoDB" id="9800516at2"/>
<dbReference type="PANTHER" id="PTHR48094:SF12">
    <property type="entry name" value="PARKINSON DISEASE PROTEIN 7 HOMOLOG"/>
    <property type="match status" value="1"/>
</dbReference>
<dbReference type="Pfam" id="PF01965">
    <property type="entry name" value="DJ-1_PfpI"/>
    <property type="match status" value="1"/>
</dbReference>
<sequence>MTKTAAVMIAPGCEEVEALSSVDVLRRAGIKCDMVGLVDKIVNGDHNIVLTCDKVMDQSLLDYDVVIFPGGLPGAESLRDDETLKQFMVARKKAGKWNAAMCAAPIAFARYGLLDNSNYTLYPGMEAGIKDEVKNGKFDEALVVVDEENHLITSRGPATAWGYAYEIARVLGADVEKLKDGMLYNMLMLSR</sequence>
<dbReference type="RefSeq" id="WP_025087042.1">
    <property type="nucleotide sequence ID" value="NZ_AZFT01000004.1"/>
</dbReference>
<dbReference type="SUPFAM" id="SSF52317">
    <property type="entry name" value="Class I glutamine amidotransferase-like"/>
    <property type="match status" value="1"/>
</dbReference>
<evidence type="ECO:0000259" key="1">
    <source>
        <dbReference type="Pfam" id="PF01965"/>
    </source>
</evidence>
<proteinExistence type="predicted"/>
<dbReference type="PATRIC" id="fig|1423724.4.peg.1754"/>
<accession>A0A0R1UC17</accession>
<dbReference type="InterPro" id="IPR029062">
    <property type="entry name" value="Class_I_gatase-like"/>
</dbReference>
<organism evidence="2 3">
    <name type="scientific">Ligilactobacillus apodemi DSM 16634 = JCM 16172</name>
    <dbReference type="NCBI Taxonomy" id="1423724"/>
    <lineage>
        <taxon>Bacteria</taxon>
        <taxon>Bacillati</taxon>
        <taxon>Bacillota</taxon>
        <taxon>Bacilli</taxon>
        <taxon>Lactobacillales</taxon>
        <taxon>Lactobacillaceae</taxon>
        <taxon>Ligilactobacillus</taxon>
    </lineage>
</organism>
<evidence type="ECO:0000313" key="2">
    <source>
        <dbReference type="EMBL" id="KRL87259.1"/>
    </source>
</evidence>
<keyword evidence="3" id="KW-1185">Reference proteome</keyword>
<feature type="domain" description="DJ-1/PfpI" evidence="1">
    <location>
        <begin position="3"/>
        <end position="168"/>
    </location>
</feature>
<dbReference type="STRING" id="1423724.FC32_GL001681"/>
<dbReference type="PANTHER" id="PTHR48094">
    <property type="entry name" value="PROTEIN/NUCLEIC ACID DEGLYCASE DJ-1-RELATED"/>
    <property type="match status" value="1"/>
</dbReference>
<protein>
    <submittedName>
        <fullName evidence="2">4-methyl-5(B-hydroxyethyl)-thiazole monophosphatebiosynthesis</fullName>
    </submittedName>
</protein>
<dbReference type="eggNOG" id="COG0693">
    <property type="taxonomic scope" value="Bacteria"/>
</dbReference>
<dbReference type="Proteomes" id="UP000051324">
    <property type="component" value="Unassembled WGS sequence"/>
</dbReference>
<dbReference type="NCBIfam" id="TIGR01383">
    <property type="entry name" value="not_thiJ"/>
    <property type="match status" value="1"/>
</dbReference>
<dbReference type="Gene3D" id="3.40.50.880">
    <property type="match status" value="1"/>
</dbReference>
<dbReference type="EMBL" id="AZFT01000004">
    <property type="protein sequence ID" value="KRL87259.1"/>
    <property type="molecule type" value="Genomic_DNA"/>
</dbReference>
<comment type="caution">
    <text evidence="2">The sequence shown here is derived from an EMBL/GenBank/DDBJ whole genome shotgun (WGS) entry which is preliminary data.</text>
</comment>
<evidence type="ECO:0000313" key="3">
    <source>
        <dbReference type="Proteomes" id="UP000051324"/>
    </source>
</evidence>
<name>A0A0R1UC17_9LACO</name>
<dbReference type="CDD" id="cd03135">
    <property type="entry name" value="GATase1_DJ-1"/>
    <property type="match status" value="1"/>
</dbReference>
<dbReference type="InterPro" id="IPR002818">
    <property type="entry name" value="DJ-1/PfpI"/>
</dbReference>
<gene>
    <name evidence="2" type="ORF">FC32_GL001681</name>
</gene>
<dbReference type="InterPro" id="IPR050325">
    <property type="entry name" value="Prot/Nucl_acid_deglycase"/>
</dbReference>
<dbReference type="AlphaFoldDB" id="A0A0R1UC17"/>
<dbReference type="InterPro" id="IPR006287">
    <property type="entry name" value="DJ-1"/>
</dbReference>